<accession>A0ABD2P1Z3</accession>
<reference evidence="1 2" key="1">
    <citation type="journal article" date="2021" name="BMC Biol.">
        <title>Horizontally acquired antibacterial genes associated with adaptive radiation of ladybird beetles.</title>
        <authorList>
            <person name="Li H.S."/>
            <person name="Tang X.F."/>
            <person name="Huang Y.H."/>
            <person name="Xu Z.Y."/>
            <person name="Chen M.L."/>
            <person name="Du X.Y."/>
            <person name="Qiu B.Y."/>
            <person name="Chen P.T."/>
            <person name="Zhang W."/>
            <person name="Slipinski A."/>
            <person name="Escalona H.E."/>
            <person name="Waterhouse R.M."/>
            <person name="Zwick A."/>
            <person name="Pang H."/>
        </authorList>
    </citation>
    <scope>NUCLEOTIDE SEQUENCE [LARGE SCALE GENOMIC DNA]</scope>
    <source>
        <strain evidence="1">SYSU2018</strain>
    </source>
</reference>
<comment type="caution">
    <text evidence="1">The sequence shown here is derived from an EMBL/GenBank/DDBJ whole genome shotgun (WGS) entry which is preliminary data.</text>
</comment>
<dbReference type="AlphaFoldDB" id="A0ABD2P1Z3"/>
<dbReference type="EMBL" id="JABFTP020000165">
    <property type="protein sequence ID" value="KAL3284983.1"/>
    <property type="molecule type" value="Genomic_DNA"/>
</dbReference>
<organism evidence="1 2">
    <name type="scientific">Cryptolaemus montrouzieri</name>
    <dbReference type="NCBI Taxonomy" id="559131"/>
    <lineage>
        <taxon>Eukaryota</taxon>
        <taxon>Metazoa</taxon>
        <taxon>Ecdysozoa</taxon>
        <taxon>Arthropoda</taxon>
        <taxon>Hexapoda</taxon>
        <taxon>Insecta</taxon>
        <taxon>Pterygota</taxon>
        <taxon>Neoptera</taxon>
        <taxon>Endopterygota</taxon>
        <taxon>Coleoptera</taxon>
        <taxon>Polyphaga</taxon>
        <taxon>Cucujiformia</taxon>
        <taxon>Coccinelloidea</taxon>
        <taxon>Coccinellidae</taxon>
        <taxon>Scymninae</taxon>
        <taxon>Scymnini</taxon>
        <taxon>Cryptolaemus</taxon>
    </lineage>
</organism>
<sequence length="101" mass="11615">MGVDEKLERWKEYIENLFNDIRQDSPPDISKTTVAPEITQEDVKQAVKLKKNRRADNVHAETFKLAATEDEISLDLITEEFNRMYSMSHFGGATRSISVII</sequence>
<name>A0ABD2P1Z3_9CUCU</name>
<evidence type="ECO:0008006" key="3">
    <source>
        <dbReference type="Google" id="ProtNLM"/>
    </source>
</evidence>
<proteinExistence type="predicted"/>
<evidence type="ECO:0000313" key="1">
    <source>
        <dbReference type="EMBL" id="KAL3284983.1"/>
    </source>
</evidence>
<protein>
    <recommendedName>
        <fullName evidence="3">Non-structural maintenance of chromosomes element 4</fullName>
    </recommendedName>
</protein>
<dbReference type="Proteomes" id="UP001516400">
    <property type="component" value="Unassembled WGS sequence"/>
</dbReference>
<evidence type="ECO:0000313" key="2">
    <source>
        <dbReference type="Proteomes" id="UP001516400"/>
    </source>
</evidence>
<keyword evidence="2" id="KW-1185">Reference proteome</keyword>
<gene>
    <name evidence="1" type="ORF">HHI36_019112</name>
</gene>